<dbReference type="Proteomes" id="UP000011740">
    <property type="component" value="Unassembled WGS sequence"/>
</dbReference>
<evidence type="ECO:0000313" key="2">
    <source>
        <dbReference type="EMBL" id="EMF01724.1"/>
    </source>
</evidence>
<dbReference type="PATRIC" id="fig|1223523.3.peg.1006"/>
<dbReference type="Pfam" id="PF10282">
    <property type="entry name" value="Lactonase"/>
    <property type="match status" value="1"/>
</dbReference>
<dbReference type="EMBL" id="AORZ01000008">
    <property type="protein sequence ID" value="EMF01724.1"/>
    <property type="molecule type" value="Genomic_DNA"/>
</dbReference>
<dbReference type="GO" id="GO:0005829">
    <property type="term" value="C:cytosol"/>
    <property type="evidence" value="ECO:0007669"/>
    <property type="project" value="TreeGrafter"/>
</dbReference>
<dbReference type="InterPro" id="IPR050282">
    <property type="entry name" value="Cycloisomerase_2"/>
</dbReference>
<evidence type="ECO:0000313" key="3">
    <source>
        <dbReference type="Proteomes" id="UP000011740"/>
    </source>
</evidence>
<dbReference type="SUPFAM" id="SSF51004">
    <property type="entry name" value="C-terminal (heme d1) domain of cytochrome cd1-nitrite reductase"/>
    <property type="match status" value="1"/>
</dbReference>
<dbReference type="RefSeq" id="WP_004940154.1">
    <property type="nucleotide sequence ID" value="NZ_AORZ01000008.1"/>
</dbReference>
<dbReference type="InterPro" id="IPR011048">
    <property type="entry name" value="Haem_d1_sf"/>
</dbReference>
<name>M3A986_STRM1</name>
<dbReference type="GO" id="GO:0017057">
    <property type="term" value="F:6-phosphogluconolactonase activity"/>
    <property type="evidence" value="ECO:0007669"/>
    <property type="project" value="TreeGrafter"/>
</dbReference>
<dbReference type="PANTHER" id="PTHR30344:SF1">
    <property type="entry name" value="6-PHOSPHOGLUCONOLACTONASE"/>
    <property type="match status" value="1"/>
</dbReference>
<comment type="caution">
    <text evidence="2">The sequence shown here is derived from an EMBL/GenBank/DDBJ whole genome shotgun (WGS) entry which is preliminary data.</text>
</comment>
<sequence length="350" mass="35990">MTTSGRRERRAYIGSFTRAGGPGITVAHVDGETGALTPVHSTAVAADPSFLALSDDGNTLYAVGETEPGTATAFSLADPDRPEPLGPAVPVEGDAPTHLALAGSWLFTANYRSGSVSALPVAGDGGLGKSPVVLRHQGGGPVSTRQAGPHAHAVAPDPTGRWLLAADLGTDSVYVSALDPETGEPTPHGETRLRPGSGPRMIVFHPDGQRAYVLNELDATVTVCRWDAGPGVLEPLETATVVTAGAVDPTYPSTPVLSPDGRFLWAANRGDDTLATLALDPSGDAPRLRSTVSCGGHWPRHLAAHPDGGLLYAANERSGDVTWFTVDPDTGIPVRAGSVAAPAASCVVFR</sequence>
<accession>M3A986</accession>
<dbReference type="AlphaFoldDB" id="M3A986"/>
<reference evidence="2 3" key="1">
    <citation type="journal article" date="2013" name="Genome Announc.">
        <title>Whole-Genome Shotgun Assembly and Analysis of the Genome of Streptomyces mobaraensis DSM 40847, a Strain for Industrial Production of Microbial Transglutaminase.</title>
        <authorList>
            <person name="Yang H."/>
            <person name="He T."/>
            <person name="Wu W."/>
            <person name="Zhu W."/>
            <person name="Lu B."/>
            <person name="Sun W."/>
        </authorList>
    </citation>
    <scope>NUCLEOTIDE SEQUENCE [LARGE SCALE GENOMIC DNA]</scope>
    <source>
        <strain evidence="2 3">DSM 40847</strain>
    </source>
</reference>
<proteinExistence type="inferred from homology"/>
<protein>
    <submittedName>
        <fullName evidence="2">Putative secreted protein</fullName>
    </submittedName>
</protein>
<gene>
    <name evidence="2" type="ORF">H340_04959</name>
</gene>
<dbReference type="Gene3D" id="2.130.10.10">
    <property type="entry name" value="YVTN repeat-like/Quinoprotein amine dehydrogenase"/>
    <property type="match status" value="1"/>
</dbReference>
<evidence type="ECO:0000256" key="1">
    <source>
        <dbReference type="ARBA" id="ARBA00005564"/>
    </source>
</evidence>
<dbReference type="STRING" id="1223523.H340_04959"/>
<dbReference type="InterPro" id="IPR015943">
    <property type="entry name" value="WD40/YVTN_repeat-like_dom_sf"/>
</dbReference>
<comment type="similarity">
    <text evidence="1">Belongs to the cycloisomerase 2 family.</text>
</comment>
<dbReference type="eggNOG" id="COG2706">
    <property type="taxonomic scope" value="Bacteria"/>
</dbReference>
<dbReference type="PANTHER" id="PTHR30344">
    <property type="entry name" value="6-PHOSPHOGLUCONOLACTONASE-RELATED"/>
    <property type="match status" value="1"/>
</dbReference>
<dbReference type="InterPro" id="IPR019405">
    <property type="entry name" value="Lactonase_7-beta_prop"/>
</dbReference>
<organism evidence="2 3">
    <name type="scientific">Streptomyces mobaraensis (strain ATCC 29032 / DSM 40847 / JCM 4168 / NBRC 13819 / NCIMB 11159 / IPCR 16-22)</name>
    <dbReference type="NCBI Taxonomy" id="1223523"/>
    <lineage>
        <taxon>Bacteria</taxon>
        <taxon>Bacillati</taxon>
        <taxon>Actinomycetota</taxon>
        <taxon>Actinomycetes</taxon>
        <taxon>Kitasatosporales</taxon>
        <taxon>Streptomycetaceae</taxon>
        <taxon>Streptomyces</taxon>
    </lineage>
</organism>